<dbReference type="RefSeq" id="WP_011418421.1">
    <property type="nucleotide sequence ID" value="NC_007759.1"/>
</dbReference>
<protein>
    <submittedName>
        <fullName evidence="1">Hypothetical cytosolic protein</fullName>
    </submittedName>
</protein>
<keyword evidence="2" id="KW-1185">Reference proteome</keyword>
<evidence type="ECO:0000313" key="1">
    <source>
        <dbReference type="EMBL" id="ABC78402.1"/>
    </source>
</evidence>
<dbReference type="Pfam" id="PF19620">
    <property type="entry name" value="DUF6125"/>
    <property type="match status" value="2"/>
</dbReference>
<dbReference type="STRING" id="56780.SYN_01193"/>
<proteinExistence type="predicted"/>
<dbReference type="InParanoid" id="Q2LWE0"/>
<sequence length="246" mass="28645">MMNEKEVTEGKEKAIARVVDGLRLSLIHYGIWFKEVEYQLGLQSAMELEEQTWQTVFPIIMKRLARVLGFETDSRGIPLRLYGKSEEELQEILSALSANWLASDGVWFQSVEKRHEMYTAKRCNDTCWSRFSPLEAFHLKALLALPEKGGLNALEEALRHRLYVNLNEYAIERPDERTMIYRMKRCRVQETRERKGLEDYPCKSGGIVEYTTFARTIDPAIVTECLGCPPDPHPRDWFCSWKFTLS</sequence>
<dbReference type="HOGENOM" id="CLU_1128605_0_0_7"/>
<name>Q2LWE0_SYNAS</name>
<reference evidence="1 2" key="1">
    <citation type="journal article" date="2007" name="Proc. Natl. Acad. Sci. U.S.A.">
        <title>The genome of Syntrophus aciditrophicus: life at the thermodynamic limit of microbial growth.</title>
        <authorList>
            <person name="McInerney M.J."/>
            <person name="Rohlin L."/>
            <person name="Mouttaki H."/>
            <person name="Kim U."/>
            <person name="Krupp R.S."/>
            <person name="Rios-Hernandez L."/>
            <person name="Sieber J."/>
            <person name="Struchtemeyer C.G."/>
            <person name="Bhattacharyya A."/>
            <person name="Campbell J.W."/>
            <person name="Gunsalus R.P."/>
        </authorList>
    </citation>
    <scope>NUCLEOTIDE SEQUENCE [LARGE SCALE GENOMIC DNA]</scope>
    <source>
        <strain evidence="1 2">SB</strain>
    </source>
</reference>
<dbReference type="KEGG" id="sat:SYN_01193"/>
<dbReference type="EMBL" id="CP000252">
    <property type="protein sequence ID" value="ABC78402.1"/>
    <property type="molecule type" value="Genomic_DNA"/>
</dbReference>
<dbReference type="AlphaFoldDB" id="Q2LWE0"/>
<dbReference type="Proteomes" id="UP000001933">
    <property type="component" value="Chromosome"/>
</dbReference>
<evidence type="ECO:0000313" key="2">
    <source>
        <dbReference type="Proteomes" id="UP000001933"/>
    </source>
</evidence>
<gene>
    <name evidence="1" type="ORF">SYN_01193</name>
</gene>
<organism evidence="1 2">
    <name type="scientific">Syntrophus aciditrophicus (strain SB)</name>
    <dbReference type="NCBI Taxonomy" id="56780"/>
    <lineage>
        <taxon>Bacteria</taxon>
        <taxon>Pseudomonadati</taxon>
        <taxon>Thermodesulfobacteriota</taxon>
        <taxon>Syntrophia</taxon>
        <taxon>Syntrophales</taxon>
        <taxon>Syntrophaceae</taxon>
        <taxon>Syntrophus</taxon>
    </lineage>
</organism>
<dbReference type="eggNOG" id="ENOG502ZA7Y">
    <property type="taxonomic scope" value="Bacteria"/>
</dbReference>
<accession>Q2LWE0</accession>